<dbReference type="EMBL" id="GBRH01200901">
    <property type="protein sequence ID" value="JAD96994.1"/>
    <property type="molecule type" value="Transcribed_RNA"/>
</dbReference>
<dbReference type="EMBL" id="GBRH01227835">
    <property type="protein sequence ID" value="JAD70060.1"/>
    <property type="molecule type" value="Transcribed_RNA"/>
</dbReference>
<evidence type="ECO:0000313" key="1">
    <source>
        <dbReference type="EMBL" id="JAD70060.1"/>
    </source>
</evidence>
<dbReference type="AlphaFoldDB" id="A0A0A9SWS2"/>
<reference evidence="1" key="2">
    <citation type="journal article" date="2015" name="Data Brief">
        <title>Shoot transcriptome of the giant reed, Arundo donax.</title>
        <authorList>
            <person name="Barrero R.A."/>
            <person name="Guerrero F.D."/>
            <person name="Moolhuijzen P."/>
            <person name="Goolsby J.A."/>
            <person name="Tidwell J."/>
            <person name="Bellgard S.E."/>
            <person name="Bellgard M.I."/>
        </authorList>
    </citation>
    <scope>NUCLEOTIDE SEQUENCE</scope>
    <source>
        <tissue evidence="1">Shoot tissue taken approximately 20 cm above the soil surface</tissue>
    </source>
</reference>
<protein>
    <submittedName>
        <fullName evidence="1">Uncharacterized protein</fullName>
    </submittedName>
</protein>
<proteinExistence type="predicted"/>
<sequence>MDLYQHHEHTKGMHKNPPDMIFQRAKFYRF</sequence>
<name>A0A0A9SWS2_ARUDO</name>
<accession>A0A0A9SWS2</accession>
<reference evidence="1" key="1">
    <citation type="submission" date="2014-09" db="EMBL/GenBank/DDBJ databases">
        <authorList>
            <person name="Magalhaes I.L.F."/>
            <person name="Oliveira U."/>
            <person name="Santos F.R."/>
            <person name="Vidigal T.H.D.A."/>
            <person name="Brescovit A.D."/>
            <person name="Santos A.J."/>
        </authorList>
    </citation>
    <scope>NUCLEOTIDE SEQUENCE</scope>
    <source>
        <tissue evidence="1">Shoot tissue taken approximately 20 cm above the soil surface</tissue>
    </source>
</reference>
<organism evidence="1">
    <name type="scientific">Arundo donax</name>
    <name type="common">Giant reed</name>
    <name type="synonym">Donax arundinaceus</name>
    <dbReference type="NCBI Taxonomy" id="35708"/>
    <lineage>
        <taxon>Eukaryota</taxon>
        <taxon>Viridiplantae</taxon>
        <taxon>Streptophyta</taxon>
        <taxon>Embryophyta</taxon>
        <taxon>Tracheophyta</taxon>
        <taxon>Spermatophyta</taxon>
        <taxon>Magnoliopsida</taxon>
        <taxon>Liliopsida</taxon>
        <taxon>Poales</taxon>
        <taxon>Poaceae</taxon>
        <taxon>PACMAD clade</taxon>
        <taxon>Arundinoideae</taxon>
        <taxon>Arundineae</taxon>
        <taxon>Arundo</taxon>
    </lineage>
</organism>